<feature type="region of interest" description="Disordered" evidence="1">
    <location>
        <begin position="189"/>
        <end position="237"/>
    </location>
</feature>
<sequence length="306" mass="33549">MTVCDVQLQLHLVLLVLRQHRVQVLQDVHHERHQLLHHLLVIAADQPLELPVDAVGQARHPLRHHGPGPVVVLVDHLVYLQLHHLGGLLDPAPVFQMRRLRSNSVSGLPGVSPPDAAQLLLSPRREHRIRGAVRAERASRWFGPRCAHEAAERNAFVDGARSATIARPPCLIQRAADAADSGVDGTSTRVGVGWGKGGDARVRKEGARAQQGLGQQQGLGPQQGLGQQQGLGPQQGPQQALLWPAWELGGPPPPSPRGGFGLRQVHSLQHRICRWLVHRELCASVVAELEVQDPRIFHYSSHLHKV</sequence>
<dbReference type="Proteomes" id="UP000314294">
    <property type="component" value="Unassembled WGS sequence"/>
</dbReference>
<evidence type="ECO:0000256" key="1">
    <source>
        <dbReference type="SAM" id="MobiDB-lite"/>
    </source>
</evidence>
<feature type="compositionally biased region" description="Gly residues" evidence="1">
    <location>
        <begin position="215"/>
        <end position="229"/>
    </location>
</feature>
<evidence type="ECO:0000313" key="3">
    <source>
        <dbReference type="Proteomes" id="UP000314294"/>
    </source>
</evidence>
<evidence type="ECO:0000313" key="2">
    <source>
        <dbReference type="EMBL" id="TNN83436.1"/>
    </source>
</evidence>
<dbReference type="EMBL" id="SRLO01000033">
    <property type="protein sequence ID" value="TNN83436.1"/>
    <property type="molecule type" value="Genomic_DNA"/>
</dbReference>
<gene>
    <name evidence="2" type="ORF">EYF80_006417</name>
</gene>
<organism evidence="2 3">
    <name type="scientific">Liparis tanakae</name>
    <name type="common">Tanaka's snailfish</name>
    <dbReference type="NCBI Taxonomy" id="230148"/>
    <lineage>
        <taxon>Eukaryota</taxon>
        <taxon>Metazoa</taxon>
        <taxon>Chordata</taxon>
        <taxon>Craniata</taxon>
        <taxon>Vertebrata</taxon>
        <taxon>Euteleostomi</taxon>
        <taxon>Actinopterygii</taxon>
        <taxon>Neopterygii</taxon>
        <taxon>Teleostei</taxon>
        <taxon>Neoteleostei</taxon>
        <taxon>Acanthomorphata</taxon>
        <taxon>Eupercaria</taxon>
        <taxon>Perciformes</taxon>
        <taxon>Cottioidei</taxon>
        <taxon>Cottales</taxon>
        <taxon>Liparidae</taxon>
        <taxon>Liparis</taxon>
    </lineage>
</organism>
<protein>
    <submittedName>
        <fullName evidence="2">Uncharacterized protein</fullName>
    </submittedName>
</protein>
<keyword evidence="3" id="KW-1185">Reference proteome</keyword>
<name>A0A4Z2IZV1_9TELE</name>
<comment type="caution">
    <text evidence="2">The sequence shown here is derived from an EMBL/GenBank/DDBJ whole genome shotgun (WGS) entry which is preliminary data.</text>
</comment>
<accession>A0A4Z2IZV1</accession>
<proteinExistence type="predicted"/>
<feature type="compositionally biased region" description="Basic and acidic residues" evidence="1">
    <location>
        <begin position="198"/>
        <end position="207"/>
    </location>
</feature>
<dbReference type="AlphaFoldDB" id="A0A4Z2IZV1"/>
<reference evidence="2 3" key="1">
    <citation type="submission" date="2019-03" db="EMBL/GenBank/DDBJ databases">
        <title>First draft genome of Liparis tanakae, snailfish: a comprehensive survey of snailfish specific genes.</title>
        <authorList>
            <person name="Kim W."/>
            <person name="Song I."/>
            <person name="Jeong J.-H."/>
            <person name="Kim D."/>
            <person name="Kim S."/>
            <person name="Ryu S."/>
            <person name="Song J.Y."/>
            <person name="Lee S.K."/>
        </authorList>
    </citation>
    <scope>NUCLEOTIDE SEQUENCE [LARGE SCALE GENOMIC DNA]</scope>
    <source>
        <tissue evidence="2">Muscle</tissue>
    </source>
</reference>